<reference evidence="3" key="2">
    <citation type="submission" date="2021-03" db="UniProtKB">
        <authorList>
            <consortium name="EnsemblPlants"/>
        </authorList>
    </citation>
    <scope>IDENTIFICATION</scope>
</reference>
<evidence type="ECO:0000256" key="1">
    <source>
        <dbReference type="SAM" id="MobiDB-lite"/>
    </source>
</evidence>
<feature type="region of interest" description="Disordered" evidence="1">
    <location>
        <begin position="341"/>
        <end position="472"/>
    </location>
</feature>
<dbReference type="Pfam" id="PF14111">
    <property type="entry name" value="DUF4283"/>
    <property type="match status" value="1"/>
</dbReference>
<feature type="compositionally biased region" description="Polar residues" evidence="1">
    <location>
        <begin position="348"/>
        <end position="374"/>
    </location>
</feature>
<feature type="region of interest" description="Disordered" evidence="1">
    <location>
        <begin position="229"/>
        <end position="287"/>
    </location>
</feature>
<evidence type="ECO:0000259" key="2">
    <source>
        <dbReference type="Pfam" id="PF14111"/>
    </source>
</evidence>
<dbReference type="OMA" id="DEYHELC"/>
<dbReference type="PANTHER" id="PTHR31286:SF99">
    <property type="entry name" value="DUF4283 DOMAIN-CONTAINING PROTEIN"/>
    <property type="match status" value="1"/>
</dbReference>
<dbReference type="EnsemblPlants" id="AUR62018651-RA">
    <property type="protein sequence ID" value="AUR62018651-RA:cds"/>
    <property type="gene ID" value="AUR62018651"/>
</dbReference>
<dbReference type="AlphaFoldDB" id="A0A803LTV7"/>
<dbReference type="PANTHER" id="PTHR31286">
    <property type="entry name" value="GLYCINE-RICH CELL WALL STRUCTURAL PROTEIN 1.8-LIKE"/>
    <property type="match status" value="1"/>
</dbReference>
<proteinExistence type="predicted"/>
<dbReference type="Proteomes" id="UP000596660">
    <property type="component" value="Unplaced"/>
</dbReference>
<feature type="compositionally biased region" description="Polar residues" evidence="1">
    <location>
        <begin position="403"/>
        <end position="455"/>
    </location>
</feature>
<reference evidence="3" key="1">
    <citation type="journal article" date="2017" name="Nature">
        <title>The genome of Chenopodium quinoa.</title>
        <authorList>
            <person name="Jarvis D.E."/>
            <person name="Ho Y.S."/>
            <person name="Lightfoot D.J."/>
            <person name="Schmoeckel S.M."/>
            <person name="Li B."/>
            <person name="Borm T.J.A."/>
            <person name="Ohyanagi H."/>
            <person name="Mineta K."/>
            <person name="Michell C.T."/>
            <person name="Saber N."/>
            <person name="Kharbatia N.M."/>
            <person name="Rupper R.R."/>
            <person name="Sharp A.R."/>
            <person name="Dally N."/>
            <person name="Boughton B.A."/>
            <person name="Woo Y.H."/>
            <person name="Gao G."/>
            <person name="Schijlen E.G.W.M."/>
            <person name="Guo X."/>
            <person name="Momin A.A."/>
            <person name="Negrao S."/>
            <person name="Al-Babili S."/>
            <person name="Gehring C."/>
            <person name="Roessner U."/>
            <person name="Jung C."/>
            <person name="Murphy K."/>
            <person name="Arold S.T."/>
            <person name="Gojobori T."/>
            <person name="van der Linden C.G."/>
            <person name="van Loo E.N."/>
            <person name="Jellen E.N."/>
            <person name="Maughan P.J."/>
            <person name="Tester M."/>
        </authorList>
    </citation>
    <scope>NUCLEOTIDE SEQUENCE [LARGE SCALE GENOMIC DNA]</scope>
    <source>
        <strain evidence="3">cv. PI 614886</strain>
    </source>
</reference>
<dbReference type="InterPro" id="IPR025558">
    <property type="entry name" value="DUF4283"/>
</dbReference>
<keyword evidence="4" id="KW-1185">Reference proteome</keyword>
<feature type="region of interest" description="Disordered" evidence="1">
    <location>
        <begin position="489"/>
        <end position="523"/>
    </location>
</feature>
<name>A0A803LTV7_CHEQI</name>
<feature type="compositionally biased region" description="Low complexity" evidence="1">
    <location>
        <begin position="230"/>
        <end position="243"/>
    </location>
</feature>
<feature type="domain" description="DUF4283" evidence="2">
    <location>
        <begin position="52"/>
        <end position="130"/>
    </location>
</feature>
<evidence type="ECO:0000313" key="4">
    <source>
        <dbReference type="Proteomes" id="UP000596660"/>
    </source>
</evidence>
<dbReference type="Gramene" id="AUR62018651-RA">
    <property type="protein sequence ID" value="AUR62018651-RA:cds"/>
    <property type="gene ID" value="AUR62018651"/>
</dbReference>
<dbReference type="InterPro" id="IPR040256">
    <property type="entry name" value="At4g02000-like"/>
</dbReference>
<accession>A0A803LTV7</accession>
<evidence type="ECO:0000313" key="3">
    <source>
        <dbReference type="EnsemblPlants" id="AUR62018651-RA:cds"/>
    </source>
</evidence>
<organism evidence="3 4">
    <name type="scientific">Chenopodium quinoa</name>
    <name type="common">Quinoa</name>
    <dbReference type="NCBI Taxonomy" id="63459"/>
    <lineage>
        <taxon>Eukaryota</taxon>
        <taxon>Viridiplantae</taxon>
        <taxon>Streptophyta</taxon>
        <taxon>Embryophyta</taxon>
        <taxon>Tracheophyta</taxon>
        <taxon>Spermatophyta</taxon>
        <taxon>Magnoliopsida</taxon>
        <taxon>eudicotyledons</taxon>
        <taxon>Gunneridae</taxon>
        <taxon>Pentapetalae</taxon>
        <taxon>Caryophyllales</taxon>
        <taxon>Chenopodiaceae</taxon>
        <taxon>Chenopodioideae</taxon>
        <taxon>Atripliceae</taxon>
        <taxon>Chenopodium</taxon>
    </lineage>
</organism>
<sequence>MTPHSATENLPPSLIAAIASPPSPPATFDPSSHLSLTINPSDTPKLVSPWINSVTFKVVGKSLSFDYLKQKIIPLWKLPESIKINTLGKGFYNINTPSPQEQQRILGGGPWFIGKLLVHVQPWTPGFRASEARITTAPVWIALPELPIEFHNQDILRQIGNKVGSFIKSDPYPLFSNKFLVARIMVLVDLSKPKKSSIWIGNYKQSIVYENPLPVCNMCETIGHDGAQCPKSVPSQQQQPPQKDSVKDSATEEEEWIKVQRNRGRNSKPVKGQKYPLNSNPNKAPKDLSQLGEQAKQTLPKEKSAPVEALQPSNVVTLNHIQTVDGVVQKEISEVPSSNPILLPSPSQVKPHQPISNPSPALNNSIKKASSPNNGVIKRHGPILGERRSFPIRKRLGRRISPLHSSTSKNSPTQKLSPKSSIHTTLPTSTHQTPPTNLHQEISPCPTGTQVSRPSDSPVPGKQHQRQENSAENSIQMVACVPQLPENVHSRQQSCVTPIPRNDDGRKRRRKLVSSSPTGFERPQKSLSCLEALLRWWLHKAQKENLPWVIHP</sequence>
<protein>
    <recommendedName>
        <fullName evidence="2">DUF4283 domain-containing protein</fullName>
    </recommendedName>
</protein>